<protein>
    <submittedName>
        <fullName evidence="2">Type II toxin-antitoxin system HicB family antitoxin</fullName>
    </submittedName>
</protein>
<dbReference type="Gene3D" id="3.30.160.250">
    <property type="match status" value="1"/>
</dbReference>
<dbReference type="PANTHER" id="PTHR34504:SF2">
    <property type="entry name" value="UPF0150 PROTEIN SSL0259"/>
    <property type="match status" value="1"/>
</dbReference>
<reference evidence="2 3" key="1">
    <citation type="submission" date="2022-07" db="EMBL/GenBank/DDBJ databases">
        <title>Bombella genomes.</title>
        <authorList>
            <person name="Harer L."/>
            <person name="Styblova S."/>
            <person name="Ehrmann M."/>
        </authorList>
    </citation>
    <scope>NUCLEOTIDE SEQUENCE [LARGE SCALE GENOMIC DNA]</scope>
    <source>
        <strain evidence="2 3">TMW 2.2556</strain>
    </source>
</reference>
<dbReference type="InterPro" id="IPR031807">
    <property type="entry name" value="HicB-like"/>
</dbReference>
<comment type="caution">
    <text evidence="2">The sequence shown here is derived from an EMBL/GenBank/DDBJ whole genome shotgun (WGS) entry which is preliminary data.</text>
</comment>
<evidence type="ECO:0000313" key="2">
    <source>
        <dbReference type="EMBL" id="MCX5619928.1"/>
    </source>
</evidence>
<accession>A0ABT3WM02</accession>
<dbReference type="Pfam" id="PF15919">
    <property type="entry name" value="HicB_lk_antitox"/>
    <property type="match status" value="1"/>
</dbReference>
<dbReference type="PANTHER" id="PTHR34504">
    <property type="entry name" value="ANTITOXIN HICB"/>
    <property type="match status" value="1"/>
</dbReference>
<organism evidence="2 3">
    <name type="scientific">Bombella pollinis</name>
    <dbReference type="NCBI Taxonomy" id="2967337"/>
    <lineage>
        <taxon>Bacteria</taxon>
        <taxon>Pseudomonadati</taxon>
        <taxon>Pseudomonadota</taxon>
        <taxon>Alphaproteobacteria</taxon>
        <taxon>Acetobacterales</taxon>
        <taxon>Acetobacteraceae</taxon>
        <taxon>Bombella</taxon>
    </lineage>
</organism>
<evidence type="ECO:0000259" key="1">
    <source>
        <dbReference type="Pfam" id="PF15919"/>
    </source>
</evidence>
<evidence type="ECO:0000313" key="3">
    <source>
        <dbReference type="Proteomes" id="UP001165575"/>
    </source>
</evidence>
<dbReference type="SUPFAM" id="SSF143100">
    <property type="entry name" value="TTHA1013/TTHA0281-like"/>
    <property type="match status" value="1"/>
</dbReference>
<dbReference type="RefSeq" id="WP_266137755.1">
    <property type="nucleotide sequence ID" value="NZ_JANIDX010000005.1"/>
</dbReference>
<keyword evidence="3" id="KW-1185">Reference proteome</keyword>
<feature type="domain" description="HicB-like antitoxin of toxin-antitoxin system" evidence="1">
    <location>
        <begin position="4"/>
        <end position="118"/>
    </location>
</feature>
<dbReference type="Proteomes" id="UP001165575">
    <property type="component" value="Unassembled WGS sequence"/>
</dbReference>
<name>A0ABT3WM02_9PROT</name>
<dbReference type="InterPro" id="IPR051404">
    <property type="entry name" value="TA_system_antitoxin"/>
</dbReference>
<sequence length="129" mass="14282">MTRYIAIMSKDQDSDYGVHFPDFPGCVTAGSTVEEAKRMAVEALAGHIALMREDGETIPEPSSYDEVMKDPDNHGTFAFEVSPEDYDPSVRVNVTLPRSVLEAIGKRRNRSAFLAEAAREKLAQQKHPA</sequence>
<gene>
    <name evidence="2" type="ORF">NQF89_05765</name>
</gene>
<dbReference type="InterPro" id="IPR035069">
    <property type="entry name" value="TTHA1013/TTHA0281-like"/>
</dbReference>
<dbReference type="CDD" id="cd22231">
    <property type="entry name" value="RHH_NikR_HicB-like"/>
    <property type="match status" value="1"/>
</dbReference>
<proteinExistence type="predicted"/>
<dbReference type="EMBL" id="JANIDX010000005">
    <property type="protein sequence ID" value="MCX5619928.1"/>
    <property type="molecule type" value="Genomic_DNA"/>
</dbReference>